<dbReference type="OrthoDB" id="1654884at2759"/>
<dbReference type="GO" id="GO:0003735">
    <property type="term" value="F:structural constituent of ribosome"/>
    <property type="evidence" value="ECO:0007669"/>
    <property type="project" value="InterPro"/>
</dbReference>
<dbReference type="Proteomes" id="UP001055219">
    <property type="component" value="Unassembled WGS sequence"/>
</dbReference>
<dbReference type="AlphaFoldDB" id="A0A9P9XX32"/>
<evidence type="ECO:0000256" key="2">
    <source>
        <dbReference type="ARBA" id="ARBA00022980"/>
    </source>
</evidence>
<keyword evidence="2" id="KW-0689">Ribosomal protein</keyword>
<organism evidence="5 6">
    <name type="scientific">Emericellopsis cladophorae</name>
    <dbReference type="NCBI Taxonomy" id="2686198"/>
    <lineage>
        <taxon>Eukaryota</taxon>
        <taxon>Fungi</taxon>
        <taxon>Dikarya</taxon>
        <taxon>Ascomycota</taxon>
        <taxon>Pezizomycotina</taxon>
        <taxon>Sordariomycetes</taxon>
        <taxon>Hypocreomycetidae</taxon>
        <taxon>Hypocreales</taxon>
        <taxon>Bionectriaceae</taxon>
        <taxon>Emericellopsis</taxon>
    </lineage>
</organism>
<keyword evidence="3" id="KW-0687">Ribonucleoprotein</keyword>
<evidence type="ECO:0000256" key="4">
    <source>
        <dbReference type="SAM" id="MobiDB-lite"/>
    </source>
</evidence>
<dbReference type="Pfam" id="PF00411">
    <property type="entry name" value="Ribosomal_S11"/>
    <property type="match status" value="1"/>
</dbReference>
<feature type="compositionally biased region" description="Polar residues" evidence="4">
    <location>
        <begin position="1"/>
        <end position="11"/>
    </location>
</feature>
<protein>
    <submittedName>
        <fullName evidence="5">Uncharacterized protein</fullName>
    </submittedName>
</protein>
<comment type="caution">
    <text evidence="5">The sequence shown here is derived from an EMBL/GenBank/DDBJ whole genome shotgun (WGS) entry which is preliminary data.</text>
</comment>
<dbReference type="Gene3D" id="3.30.420.80">
    <property type="entry name" value="Ribosomal protein S11"/>
    <property type="match status" value="1"/>
</dbReference>
<dbReference type="PANTHER" id="PTHR11759">
    <property type="entry name" value="40S RIBOSOMAL PROTEIN S14/30S RIBOSOMAL PROTEIN S11"/>
    <property type="match status" value="1"/>
</dbReference>
<dbReference type="GO" id="GO:0005840">
    <property type="term" value="C:ribosome"/>
    <property type="evidence" value="ECO:0007669"/>
    <property type="project" value="UniProtKB-KW"/>
</dbReference>
<reference evidence="5" key="2">
    <citation type="submission" date="2022-07" db="EMBL/GenBank/DDBJ databases">
        <authorList>
            <person name="Goncalves M.F.M."/>
            <person name="Hilario S."/>
            <person name="Van De Peer Y."/>
            <person name="Esteves A.C."/>
            <person name="Alves A."/>
        </authorList>
    </citation>
    <scope>NUCLEOTIDE SEQUENCE</scope>
    <source>
        <strain evidence="5">MUM 19.33</strain>
    </source>
</reference>
<comment type="similarity">
    <text evidence="1">Belongs to the universal ribosomal protein uS11 family.</text>
</comment>
<dbReference type="GeneID" id="75827554"/>
<dbReference type="InterPro" id="IPR036967">
    <property type="entry name" value="Ribosomal_uS11_sf"/>
</dbReference>
<dbReference type="RefSeq" id="XP_051360161.1">
    <property type="nucleotide sequence ID" value="XM_051508824.1"/>
</dbReference>
<dbReference type="SUPFAM" id="SSF53137">
    <property type="entry name" value="Translational machinery components"/>
    <property type="match status" value="1"/>
</dbReference>
<dbReference type="EMBL" id="JAGIXG020000049">
    <property type="protein sequence ID" value="KAI6779305.1"/>
    <property type="molecule type" value="Genomic_DNA"/>
</dbReference>
<keyword evidence="6" id="KW-1185">Reference proteome</keyword>
<dbReference type="GO" id="GO:0006412">
    <property type="term" value="P:translation"/>
    <property type="evidence" value="ECO:0007669"/>
    <property type="project" value="InterPro"/>
</dbReference>
<accession>A0A9P9XX32</accession>
<proteinExistence type="inferred from homology"/>
<evidence type="ECO:0000313" key="6">
    <source>
        <dbReference type="Proteomes" id="UP001055219"/>
    </source>
</evidence>
<dbReference type="GO" id="GO:1990904">
    <property type="term" value="C:ribonucleoprotein complex"/>
    <property type="evidence" value="ECO:0007669"/>
    <property type="project" value="UniProtKB-KW"/>
</dbReference>
<dbReference type="HAMAP" id="MF_01310">
    <property type="entry name" value="Ribosomal_uS11"/>
    <property type="match status" value="1"/>
</dbReference>
<name>A0A9P9XX32_9HYPO</name>
<evidence type="ECO:0000313" key="5">
    <source>
        <dbReference type="EMBL" id="KAI6779305.1"/>
    </source>
</evidence>
<dbReference type="InterPro" id="IPR001971">
    <property type="entry name" value="Ribosomal_uS11"/>
</dbReference>
<sequence length="213" mass="23641">MATRSFTTSAAQRKDEQPKLSSFLEDLYGKAQPEEKTQAPETNSMSSLTGSSIFKSFDSSSGGSRIDVNALLNGTSTPTGQGRDLPTTETLEPYHFHVYAHKHNTHVTCTRPNREPIVSMSCGNLGYRKSRRSTFDSAYSLTKYVIERLIHKGIPPKIHKLEVVLQGYGQGREGALKVLMSPEGKILRDKVVRVADSTKLKFGGTRSPRPKRR</sequence>
<evidence type="ECO:0000256" key="3">
    <source>
        <dbReference type="ARBA" id="ARBA00023274"/>
    </source>
</evidence>
<reference evidence="5" key="1">
    <citation type="journal article" date="2021" name="J Fungi (Basel)">
        <title>Genomic and Metabolomic Analyses of the Marine Fungus Emericellopsis cladophorae: Insights into Saltwater Adaptability Mechanisms and Its Biosynthetic Potential.</title>
        <authorList>
            <person name="Goncalves M.F.M."/>
            <person name="Hilario S."/>
            <person name="Van de Peer Y."/>
            <person name="Esteves A.C."/>
            <person name="Alves A."/>
        </authorList>
    </citation>
    <scope>NUCLEOTIDE SEQUENCE</scope>
    <source>
        <strain evidence="5">MUM 19.33</strain>
    </source>
</reference>
<evidence type="ECO:0000256" key="1">
    <source>
        <dbReference type="ARBA" id="ARBA00006194"/>
    </source>
</evidence>
<gene>
    <name evidence="5" type="ORF">J7T54_001035</name>
</gene>
<feature type="region of interest" description="Disordered" evidence="4">
    <location>
        <begin position="1"/>
        <end position="47"/>
    </location>
</feature>